<evidence type="ECO:0008006" key="3">
    <source>
        <dbReference type="Google" id="ProtNLM"/>
    </source>
</evidence>
<dbReference type="InParanoid" id="F0ZEV6"/>
<dbReference type="GeneID" id="10499670"/>
<dbReference type="RefSeq" id="XP_003285950.1">
    <property type="nucleotide sequence ID" value="XM_003285902.1"/>
</dbReference>
<dbReference type="STRING" id="5786.F0ZEV6"/>
<proteinExistence type="predicted"/>
<accession>F0ZEV6</accession>
<dbReference type="OrthoDB" id="10592730at2759"/>
<dbReference type="FunCoup" id="F0ZEV6">
    <property type="interactions" value="937"/>
</dbReference>
<reference evidence="2" key="1">
    <citation type="journal article" date="2011" name="Genome Biol.">
        <title>Comparative genomics of the social amoebae Dictyostelium discoideum and Dictyostelium purpureum.</title>
        <authorList>
            <consortium name="US DOE Joint Genome Institute (JGI-PGF)"/>
            <person name="Sucgang R."/>
            <person name="Kuo A."/>
            <person name="Tian X."/>
            <person name="Salerno W."/>
            <person name="Parikh A."/>
            <person name="Feasley C.L."/>
            <person name="Dalin E."/>
            <person name="Tu H."/>
            <person name="Huang E."/>
            <person name="Barry K."/>
            <person name="Lindquist E."/>
            <person name="Shapiro H."/>
            <person name="Bruce D."/>
            <person name="Schmutz J."/>
            <person name="Salamov A."/>
            <person name="Fey P."/>
            <person name="Gaudet P."/>
            <person name="Anjard C."/>
            <person name="Babu M.M."/>
            <person name="Basu S."/>
            <person name="Bushmanova Y."/>
            <person name="van der Wel H."/>
            <person name="Katoh-Kurasawa M."/>
            <person name="Dinh C."/>
            <person name="Coutinho P.M."/>
            <person name="Saito T."/>
            <person name="Elias M."/>
            <person name="Schaap P."/>
            <person name="Kay R.R."/>
            <person name="Henrissat B."/>
            <person name="Eichinger L."/>
            <person name="Rivero F."/>
            <person name="Putnam N.H."/>
            <person name="West C.M."/>
            <person name="Loomis W.F."/>
            <person name="Chisholm R.L."/>
            <person name="Shaulsky G."/>
            <person name="Strassmann J.E."/>
            <person name="Queller D.C."/>
            <person name="Kuspa A."/>
            <person name="Grigoriev I.V."/>
        </authorList>
    </citation>
    <scope>NUCLEOTIDE SEQUENCE [LARGE SCALE GENOMIC DNA]</scope>
    <source>
        <strain evidence="2">QSDP1</strain>
    </source>
</reference>
<name>F0ZEV6_DICPU</name>
<dbReference type="KEGG" id="dpp:DICPUDRAFT_91616"/>
<dbReference type="EMBL" id="GL870997">
    <property type="protein sequence ID" value="EGC37559.1"/>
    <property type="molecule type" value="Genomic_DNA"/>
</dbReference>
<protein>
    <recommendedName>
        <fullName evidence="3">F-box domain-containing protein</fullName>
    </recommendedName>
</protein>
<evidence type="ECO:0000313" key="2">
    <source>
        <dbReference type="Proteomes" id="UP000001064"/>
    </source>
</evidence>
<keyword evidence="2" id="KW-1185">Reference proteome</keyword>
<feature type="non-terminal residue" evidence="1">
    <location>
        <position position="485"/>
    </location>
</feature>
<dbReference type="Proteomes" id="UP000001064">
    <property type="component" value="Unassembled WGS sequence"/>
</dbReference>
<gene>
    <name evidence="1" type="ORF">DICPUDRAFT_91616</name>
</gene>
<organism evidence="1 2">
    <name type="scientific">Dictyostelium purpureum</name>
    <name type="common">Slime mold</name>
    <dbReference type="NCBI Taxonomy" id="5786"/>
    <lineage>
        <taxon>Eukaryota</taxon>
        <taxon>Amoebozoa</taxon>
        <taxon>Evosea</taxon>
        <taxon>Eumycetozoa</taxon>
        <taxon>Dictyostelia</taxon>
        <taxon>Dictyosteliales</taxon>
        <taxon>Dictyosteliaceae</taxon>
        <taxon>Dictyostelium</taxon>
    </lineage>
</organism>
<dbReference type="eggNOG" id="ENOG502RCSI">
    <property type="taxonomic scope" value="Eukaryota"/>
</dbReference>
<dbReference type="AlphaFoldDB" id="F0ZEV6"/>
<dbReference type="VEuPathDB" id="AmoebaDB:DICPUDRAFT_91616"/>
<evidence type="ECO:0000313" key="1">
    <source>
        <dbReference type="EMBL" id="EGC37559.1"/>
    </source>
</evidence>
<sequence length="485" mass="57162">MVYENENSCIVSHINNNNNNKINKKIASNNQIQNQSINNYLINNINNNSKIKKNKKKIKYEYLIPDYIIKKIISYLMDDGFNDLIICDSSNSNHSSNNYNNYNKYRKSNTIKLKKFNLDFSYSLVCWKWFNITTKMNTFLPLRFLVSIINRNNDKDNNYFYSLLNHHLGAQESASNGVSKMLSNEEKIYKKRKQLLEDEEENKRLSSSSLLYTSLKFGRIQFNYLTEIEFDKILPTWQNSWQLLSNESPNLERISLVIVVGNDSPFDIFEKFPANFTNTIKLSLKLFFNDLYCNLESIDHYTKSSRLPKNLNVEFIHCLCNISQEMNWDIVNFFKPKKLLLDSSYDSTIHYGYSDLFNFYNQQQQQQQINIEDQEETNEIIINNQQQNHQYIQEIVIKSHDFMDLKDFKEAIENNLLSSIECSLLLNDLYCFEHIIPEVGGEAYWDSIAIDTNDESHSVRKYIHDIGMALSNNTSLETLVIHDFY</sequence>